<evidence type="ECO:0000313" key="3">
    <source>
        <dbReference type="Proteomes" id="UP000188533"/>
    </source>
</evidence>
<reference evidence="2 3" key="2">
    <citation type="submission" date="2017-02" db="EMBL/GenBank/DDBJ databases">
        <title>A genome survey and senescence transcriptome analysis in Lentinula edodes.</title>
        <authorList>
            <person name="Sakamoto Y."/>
            <person name="Nakade K."/>
            <person name="Sato S."/>
            <person name="Yoshida Y."/>
            <person name="Miyazaki K."/>
            <person name="Natsume S."/>
            <person name="Konno N."/>
        </authorList>
    </citation>
    <scope>NUCLEOTIDE SEQUENCE [LARGE SCALE GENOMIC DNA]</scope>
    <source>
        <strain evidence="2 3">NBRC 111202</strain>
    </source>
</reference>
<accession>A0A1Q3EMU2</accession>
<keyword evidence="3" id="KW-1185">Reference proteome</keyword>
<reference evidence="2 3" key="1">
    <citation type="submission" date="2016-08" db="EMBL/GenBank/DDBJ databases">
        <authorList>
            <consortium name="Lentinula edodes genome sequencing consortium"/>
            <person name="Sakamoto Y."/>
            <person name="Nakade K."/>
            <person name="Sato S."/>
            <person name="Yoshida Y."/>
            <person name="Miyazaki K."/>
            <person name="Natsume S."/>
            <person name="Konno N."/>
        </authorList>
    </citation>
    <scope>NUCLEOTIDE SEQUENCE [LARGE SCALE GENOMIC DNA]</scope>
    <source>
        <strain evidence="2 3">NBRC 111202</strain>
    </source>
</reference>
<gene>
    <name evidence="2" type="ORF">LENED_010576</name>
</gene>
<proteinExistence type="predicted"/>
<comment type="caution">
    <text evidence="2">The sequence shown here is derived from an EMBL/GenBank/DDBJ whole genome shotgun (WGS) entry which is preliminary data.</text>
</comment>
<name>A0A1Q3EMU2_LENED</name>
<evidence type="ECO:0000313" key="2">
    <source>
        <dbReference type="EMBL" id="GAW08515.1"/>
    </source>
</evidence>
<dbReference type="EMBL" id="BDGU01000652">
    <property type="protein sequence ID" value="GAW08515.1"/>
    <property type="molecule type" value="Genomic_DNA"/>
</dbReference>
<feature type="region of interest" description="Disordered" evidence="1">
    <location>
        <begin position="125"/>
        <end position="161"/>
    </location>
</feature>
<sequence>MESHEKKMRNLLKRVHDLGGTTTDAQFRRIVIFSMPAEWRRDIRTVPGNTSADAFTYLQTLWYQREEERKEEEQDTKRVKALMAVHTQLTTLGQPQDQQRGNRSMVICHNCGKTRHIEKRCWARGRGMEGQGPRNNQKKNNTNASAVPPNEPEITHLWQCT</sequence>
<feature type="compositionally biased region" description="Polar residues" evidence="1">
    <location>
        <begin position="133"/>
        <end position="145"/>
    </location>
</feature>
<dbReference type="AlphaFoldDB" id="A0A1Q3EMU2"/>
<dbReference type="Proteomes" id="UP000188533">
    <property type="component" value="Unassembled WGS sequence"/>
</dbReference>
<evidence type="ECO:0000256" key="1">
    <source>
        <dbReference type="SAM" id="MobiDB-lite"/>
    </source>
</evidence>
<organism evidence="2 3">
    <name type="scientific">Lentinula edodes</name>
    <name type="common">Shiitake mushroom</name>
    <name type="synonym">Lentinus edodes</name>
    <dbReference type="NCBI Taxonomy" id="5353"/>
    <lineage>
        <taxon>Eukaryota</taxon>
        <taxon>Fungi</taxon>
        <taxon>Dikarya</taxon>
        <taxon>Basidiomycota</taxon>
        <taxon>Agaricomycotina</taxon>
        <taxon>Agaricomycetes</taxon>
        <taxon>Agaricomycetidae</taxon>
        <taxon>Agaricales</taxon>
        <taxon>Marasmiineae</taxon>
        <taxon>Omphalotaceae</taxon>
        <taxon>Lentinula</taxon>
    </lineage>
</organism>
<protein>
    <submittedName>
        <fullName evidence="2">Retrovirus-related pol polyprotein</fullName>
    </submittedName>
</protein>